<dbReference type="KEGG" id="npe:Natpe_4303"/>
<proteinExistence type="predicted"/>
<dbReference type="Proteomes" id="UP000010843">
    <property type="component" value="Plasmid pNATPE02"/>
</dbReference>
<sequence length="62" mass="6907">MNVDGPITRMNDDWTGEEVVAICSNCEAVYPAIRFSDGEIRRMGNLPYCRCGCGSFVEIKSE</sequence>
<dbReference type="EMBL" id="CP003374">
    <property type="protein sequence ID" value="AGB34004.1"/>
    <property type="molecule type" value="Genomic_DNA"/>
</dbReference>
<accession>L0JRY5</accession>
<reference evidence="2" key="1">
    <citation type="submission" date="2012-02" db="EMBL/GenBank/DDBJ databases">
        <title>Complete sequence of plasmid 2 of Natrinema pellirubrum DSM 15624.</title>
        <authorList>
            <person name="Lucas S."/>
            <person name="Han J."/>
            <person name="Lapidus A."/>
            <person name="Cheng J.-F."/>
            <person name="Goodwin L."/>
            <person name="Pitluck S."/>
            <person name="Peters L."/>
            <person name="Teshima H."/>
            <person name="Detter J.C."/>
            <person name="Han C."/>
            <person name="Tapia R."/>
            <person name="Land M."/>
            <person name="Hauser L."/>
            <person name="Kyrpides N."/>
            <person name="Ivanova N."/>
            <person name="Pagani I."/>
            <person name="Sproer C."/>
            <person name="Anderson I."/>
            <person name="Woyke T."/>
        </authorList>
    </citation>
    <scope>NUCLEOTIDE SEQUENCE [LARGE SCALE GENOMIC DNA]</scope>
    <source>
        <strain evidence="2">DSM 15624 / JCM 10476 / NCIMB 786</strain>
        <plasmid evidence="2">pNATPE02</plasmid>
    </source>
</reference>
<evidence type="ECO:0000313" key="2">
    <source>
        <dbReference type="Proteomes" id="UP000010843"/>
    </source>
</evidence>
<dbReference type="HOGENOM" id="CLU_2893352_0_0_2"/>
<keyword evidence="1" id="KW-0614">Plasmid</keyword>
<geneLocation type="plasmid" evidence="1 2">
    <name>pNATPE02</name>
</geneLocation>
<name>L0JRY5_NATP1</name>
<organism evidence="1 2">
    <name type="scientific">Natrinema pellirubrum (strain DSM 15624 / CIP 106293 / JCM 10476 / NCIMB 786 / 157)</name>
    <dbReference type="NCBI Taxonomy" id="797303"/>
    <lineage>
        <taxon>Archaea</taxon>
        <taxon>Methanobacteriati</taxon>
        <taxon>Methanobacteriota</taxon>
        <taxon>Stenosarchaea group</taxon>
        <taxon>Halobacteria</taxon>
        <taxon>Halobacteriales</taxon>
        <taxon>Natrialbaceae</taxon>
        <taxon>Natrinema</taxon>
    </lineage>
</organism>
<gene>
    <name evidence="1" type="ordered locus">Natpe_4303</name>
</gene>
<dbReference type="AlphaFoldDB" id="L0JRY5"/>
<protein>
    <submittedName>
        <fullName evidence="1">Uncharacterized protein</fullName>
    </submittedName>
</protein>
<evidence type="ECO:0000313" key="1">
    <source>
        <dbReference type="EMBL" id="AGB34004.1"/>
    </source>
</evidence>